<dbReference type="GO" id="GO:0005516">
    <property type="term" value="F:calmodulin binding"/>
    <property type="evidence" value="ECO:0007669"/>
    <property type="project" value="UniProtKB-KW"/>
</dbReference>
<feature type="compositionally biased region" description="Basic and acidic residues" evidence="9">
    <location>
        <begin position="504"/>
        <end position="521"/>
    </location>
</feature>
<feature type="transmembrane region" description="Helical" evidence="10">
    <location>
        <begin position="16"/>
        <end position="40"/>
    </location>
</feature>
<dbReference type="PANTHER" id="PTHR31942:SF59">
    <property type="entry name" value="MLO-LIKE PROTEIN"/>
    <property type="match status" value="1"/>
</dbReference>
<evidence type="ECO:0000256" key="5">
    <source>
        <dbReference type="ARBA" id="ARBA00022989"/>
    </source>
</evidence>
<accession>A0A3S7L8B8</accession>
<feature type="transmembrane region" description="Helical" evidence="10">
    <location>
        <begin position="374"/>
        <end position="397"/>
    </location>
</feature>
<dbReference type="EMBL" id="KY978592">
    <property type="protein sequence ID" value="AWN06628.1"/>
    <property type="molecule type" value="mRNA"/>
</dbReference>
<keyword evidence="6 8" id="KW-0472">Membrane</keyword>
<evidence type="ECO:0000256" key="8">
    <source>
        <dbReference type="RuleBase" id="RU280816"/>
    </source>
</evidence>
<feature type="transmembrane region" description="Helical" evidence="10">
    <location>
        <begin position="60"/>
        <end position="76"/>
    </location>
</feature>
<reference evidence="11" key="1">
    <citation type="submission" date="2017-04" db="EMBL/GenBank/DDBJ databases">
        <title>MLO genes Analysis in Rosa species.</title>
        <authorList>
            <person name="Qiu X."/>
            <person name="Xiang G."/>
            <person name="Tang K."/>
            <person name="Zhang H."/>
        </authorList>
    </citation>
    <scope>NUCLEOTIDE SEQUENCE</scope>
    <source>
        <tissue evidence="11">Leaf</tissue>
    </source>
</reference>
<dbReference type="AlphaFoldDB" id="A0A3S7L8B8"/>
<organism evidence="11">
    <name type="scientific">Rosa longicuspis var. longicuspis</name>
    <dbReference type="NCBI Taxonomy" id="2218487"/>
    <lineage>
        <taxon>Eukaryota</taxon>
        <taxon>Viridiplantae</taxon>
        <taxon>Streptophyta</taxon>
        <taxon>Embryophyta</taxon>
        <taxon>Tracheophyta</taxon>
        <taxon>Spermatophyta</taxon>
        <taxon>Magnoliopsida</taxon>
        <taxon>eudicotyledons</taxon>
        <taxon>Gunneridae</taxon>
        <taxon>Pentapetalae</taxon>
        <taxon>rosids</taxon>
        <taxon>fabids</taxon>
        <taxon>Rosales</taxon>
        <taxon>Rosaceae</taxon>
        <taxon>Rosoideae</taxon>
        <taxon>Rosoideae incertae sedis</taxon>
        <taxon>Rosa</taxon>
    </lineage>
</organism>
<feature type="transmembrane region" description="Helical" evidence="10">
    <location>
        <begin position="166"/>
        <end position="187"/>
    </location>
</feature>
<dbReference type="GO" id="GO:0006952">
    <property type="term" value="P:defense response"/>
    <property type="evidence" value="ECO:0007669"/>
    <property type="project" value="UniProtKB-KW"/>
</dbReference>
<evidence type="ECO:0000313" key="11">
    <source>
        <dbReference type="EMBL" id="AWN06628.1"/>
    </source>
</evidence>
<feature type="transmembrane region" description="Helical" evidence="10">
    <location>
        <begin position="290"/>
        <end position="309"/>
    </location>
</feature>
<comment type="function">
    <text evidence="8">May be involved in modulation of pathogen defense and leaf cell death.</text>
</comment>
<keyword evidence="7 8" id="KW-0568">Pathogenesis-related protein</keyword>
<proteinExistence type="evidence at transcript level"/>
<feature type="transmembrane region" description="Helical" evidence="10">
    <location>
        <begin position="315"/>
        <end position="333"/>
    </location>
</feature>
<comment type="similarity">
    <text evidence="2 8">Belongs to the MLO family.</text>
</comment>
<keyword evidence="4 8" id="KW-0611">Plant defense</keyword>
<comment type="subcellular location">
    <subcellularLocation>
        <location evidence="1 8">Membrane</location>
        <topology evidence="1 8">Multi-pass membrane protein</topology>
    </subcellularLocation>
</comment>
<keyword evidence="3 8" id="KW-0812">Transmembrane</keyword>
<name>A0A3S7L8B8_9ROSA</name>
<evidence type="ECO:0000256" key="1">
    <source>
        <dbReference type="ARBA" id="ARBA00004141"/>
    </source>
</evidence>
<sequence length="541" mass="62584">MAVAVEGTTLEHTPTWALATVCFFFISVSILIEHLIHLLVTWLKNHRKTALTDAVEKLKAELMLLGFVSLLLAVTQDRIAKICIPAKIGDIMLPCRKAVNETEVKTVEHYVNKFARNLNSSGVHVMFDQMLRQTQRILAEEEAAAVEDYCGDEKVSLVTKNALHQLHLLIFALAVMHIVYSVLTMALGRAKMRRWEAWEEETRTMEYQVANDPNRFRLTRQTTFGKRHMNSCTETSLHLWLKCFFRQFYNSVAKVDYFTMRHGFISAHLSSRHNNFDFQKYIQRSLEEDFKTLVGISPAMWFAVAIFMLVDVYGWHVYLWLSYVPLLVVLVLGTKLEYIVAKMALQIKEQNNVIIGTPLVRVDDNLFWFGKPRFVLVLLHYTLFLNAFELAFFVWVTAQFGVGSCYHEHTVIIVTRVFLAVTTQVLCSYITLPLYALVTQMGSQFKGKILEDNMAGILKQWHSDVRRRRKREEQESQSARTSFSMEWSSVRHSISSYMRPSTSRRGENADFSNRWDNKDQTVELEESSSSRGHRRNSDYGT</sequence>
<dbReference type="PANTHER" id="PTHR31942">
    <property type="entry name" value="MLO-LIKE PROTEIN 1"/>
    <property type="match status" value="1"/>
</dbReference>
<gene>
    <name evidence="11" type="primary">MLO2</name>
    <name evidence="8" type="synonym">MLO</name>
</gene>
<dbReference type="GO" id="GO:0016020">
    <property type="term" value="C:membrane"/>
    <property type="evidence" value="ECO:0007669"/>
    <property type="project" value="UniProtKB-SubCell"/>
</dbReference>
<protein>
    <recommendedName>
        <fullName evidence="8">MLO-like protein</fullName>
    </recommendedName>
</protein>
<dbReference type="InterPro" id="IPR004326">
    <property type="entry name" value="Mlo"/>
</dbReference>
<evidence type="ECO:0000256" key="10">
    <source>
        <dbReference type="SAM" id="Phobius"/>
    </source>
</evidence>
<comment type="domain">
    <text evidence="8">The C-terminus contains a calmodulin-binding domain, which binds calmodulin in a calcium-dependent fashion.</text>
</comment>
<feature type="transmembrane region" description="Helical" evidence="10">
    <location>
        <begin position="417"/>
        <end position="438"/>
    </location>
</feature>
<evidence type="ECO:0000256" key="2">
    <source>
        <dbReference type="ARBA" id="ARBA00006574"/>
    </source>
</evidence>
<keyword evidence="8" id="KW-0112">Calmodulin-binding</keyword>
<keyword evidence="5 8" id="KW-1133">Transmembrane helix</keyword>
<feature type="region of interest" description="Disordered" evidence="9">
    <location>
        <begin position="496"/>
        <end position="541"/>
    </location>
</feature>
<evidence type="ECO:0000256" key="3">
    <source>
        <dbReference type="ARBA" id="ARBA00022692"/>
    </source>
</evidence>
<evidence type="ECO:0000256" key="4">
    <source>
        <dbReference type="ARBA" id="ARBA00022821"/>
    </source>
</evidence>
<evidence type="ECO:0000256" key="7">
    <source>
        <dbReference type="ARBA" id="ARBA00023265"/>
    </source>
</evidence>
<dbReference type="Pfam" id="PF03094">
    <property type="entry name" value="Mlo"/>
    <property type="match status" value="1"/>
</dbReference>
<evidence type="ECO:0000256" key="6">
    <source>
        <dbReference type="ARBA" id="ARBA00023136"/>
    </source>
</evidence>
<evidence type="ECO:0000256" key="9">
    <source>
        <dbReference type="SAM" id="MobiDB-lite"/>
    </source>
</evidence>